<evidence type="ECO:0000256" key="3">
    <source>
        <dbReference type="NCBIfam" id="TIGR01900"/>
    </source>
</evidence>
<dbReference type="InterPro" id="IPR036264">
    <property type="entry name" value="Bact_exopeptidase_dim_dom"/>
</dbReference>
<dbReference type="GO" id="GO:0009089">
    <property type="term" value="P:lysine biosynthetic process via diaminopimelate"/>
    <property type="evidence" value="ECO:0007669"/>
    <property type="project" value="UniProtKB-UniRule"/>
</dbReference>
<dbReference type="InterPro" id="IPR050072">
    <property type="entry name" value="Peptidase_M20A"/>
</dbReference>
<name>A0A8J2TWA1_9MICO</name>
<evidence type="ECO:0000313" key="6">
    <source>
        <dbReference type="EMBL" id="GGA07302.1"/>
    </source>
</evidence>
<dbReference type="Pfam" id="PF07687">
    <property type="entry name" value="M20_dimer"/>
    <property type="match status" value="1"/>
</dbReference>
<dbReference type="AlphaFoldDB" id="A0A8J2TWA1"/>
<evidence type="ECO:0000256" key="2">
    <source>
        <dbReference type="ARBA" id="ARBA00022801"/>
    </source>
</evidence>
<dbReference type="Gene3D" id="3.40.630.10">
    <property type="entry name" value="Zn peptidases"/>
    <property type="match status" value="1"/>
</dbReference>
<dbReference type="PANTHER" id="PTHR43808:SF31">
    <property type="entry name" value="N-ACETYL-L-CITRULLINE DEACETYLASE"/>
    <property type="match status" value="1"/>
</dbReference>
<dbReference type="GO" id="GO:0008777">
    <property type="term" value="F:acetylornithine deacetylase activity"/>
    <property type="evidence" value="ECO:0007669"/>
    <property type="project" value="TreeGrafter"/>
</dbReference>
<evidence type="ECO:0000259" key="5">
    <source>
        <dbReference type="Pfam" id="PF07687"/>
    </source>
</evidence>
<feature type="region of interest" description="Disordered" evidence="4">
    <location>
        <begin position="1"/>
        <end position="22"/>
    </location>
</feature>
<dbReference type="EC" id="3.5.1.18" evidence="3"/>
<dbReference type="Proteomes" id="UP000616114">
    <property type="component" value="Unassembled WGS sequence"/>
</dbReference>
<keyword evidence="7" id="KW-1185">Reference proteome</keyword>
<dbReference type="InterPro" id="IPR010174">
    <property type="entry name" value="Succinyl-DAP_deSuclase_DapE"/>
</dbReference>
<dbReference type="GO" id="GO:0046872">
    <property type="term" value="F:metal ion binding"/>
    <property type="evidence" value="ECO:0007669"/>
    <property type="project" value="UniProtKB-KW"/>
</dbReference>
<keyword evidence="2" id="KW-0378">Hydrolase</keyword>
<dbReference type="NCBIfam" id="TIGR01900">
    <property type="entry name" value="dapE-gram_pos"/>
    <property type="match status" value="1"/>
</dbReference>
<dbReference type="Gene3D" id="3.30.70.360">
    <property type="match status" value="1"/>
</dbReference>
<evidence type="ECO:0000256" key="4">
    <source>
        <dbReference type="SAM" id="MobiDB-lite"/>
    </source>
</evidence>
<dbReference type="EMBL" id="BMFY01000003">
    <property type="protein sequence ID" value="GGA07302.1"/>
    <property type="molecule type" value="Genomic_DNA"/>
</dbReference>
<comment type="caution">
    <text evidence="6">The sequence shown here is derived from an EMBL/GenBank/DDBJ whole genome shotgun (WGS) entry which is preliminary data.</text>
</comment>
<reference evidence="6" key="1">
    <citation type="journal article" date="2014" name="Int. J. Syst. Evol. Microbiol.">
        <title>Complete genome sequence of Corynebacterium casei LMG S-19264T (=DSM 44701T), isolated from a smear-ripened cheese.</title>
        <authorList>
            <consortium name="US DOE Joint Genome Institute (JGI-PGF)"/>
            <person name="Walter F."/>
            <person name="Albersmeier A."/>
            <person name="Kalinowski J."/>
            <person name="Ruckert C."/>
        </authorList>
    </citation>
    <scope>NUCLEOTIDE SEQUENCE</scope>
    <source>
        <strain evidence="6">CGMCC 1.12785</strain>
    </source>
</reference>
<evidence type="ECO:0000313" key="7">
    <source>
        <dbReference type="Proteomes" id="UP000616114"/>
    </source>
</evidence>
<dbReference type="SUPFAM" id="SSF53187">
    <property type="entry name" value="Zn-dependent exopeptidases"/>
    <property type="match status" value="1"/>
</dbReference>
<sequence length="382" mass="40436">MVITPINGIDDTDGTGDASHPLIPHLGDPVALTRALCDIPSESGQEGALADAVFETLEHLSARGPGLQIHRDGDAVVARTQLGRAERVVIAGHLDTVPIQGNVPARWESDAAGEQILVARGACDMKAGVAMQLSVLHRVPEPSRDVTLVFYDHEEVAAELNGLRRLAERQPDLLQGDFAVLGEPTSAGIEGGCNGTMRVEVRTTGVRAHSARAWKGVNAIHAAAPVLQRLAEFEAPAVEVDGLVFQESLSAVGIRGGVAGNVIPDECVVTVNYRFAPHWDASRAETFLREFFAGWEVTVTDAAEGARPGLDVPAAADFVRAIGGTPAAKVGWTDVARFSALGIPAVNFGPGDPLFAHKEDEHVRPGEIHRAVEALCSWLEDA</sequence>
<dbReference type="InterPro" id="IPR002933">
    <property type="entry name" value="Peptidase_M20"/>
</dbReference>
<proteinExistence type="predicted"/>
<dbReference type="GO" id="GO:0006526">
    <property type="term" value="P:L-arginine biosynthetic process"/>
    <property type="evidence" value="ECO:0007669"/>
    <property type="project" value="TreeGrafter"/>
</dbReference>
<evidence type="ECO:0000256" key="1">
    <source>
        <dbReference type="ARBA" id="ARBA00022723"/>
    </source>
</evidence>
<gene>
    <name evidence="6" type="ORF">GCM10011333_07430</name>
</gene>
<organism evidence="6 7">
    <name type="scientific">Sediminivirga luteola</name>
    <dbReference type="NCBI Taxonomy" id="1774748"/>
    <lineage>
        <taxon>Bacteria</taxon>
        <taxon>Bacillati</taxon>
        <taxon>Actinomycetota</taxon>
        <taxon>Actinomycetes</taxon>
        <taxon>Micrococcales</taxon>
        <taxon>Brevibacteriaceae</taxon>
        <taxon>Sediminivirga</taxon>
    </lineage>
</organism>
<dbReference type="RefSeq" id="WP_188549590.1">
    <property type="nucleotide sequence ID" value="NZ_BMFY01000003.1"/>
</dbReference>
<dbReference type="InterPro" id="IPR011650">
    <property type="entry name" value="Peptidase_M20_dimer"/>
</dbReference>
<dbReference type="PANTHER" id="PTHR43808">
    <property type="entry name" value="ACETYLORNITHINE DEACETYLASE"/>
    <property type="match status" value="1"/>
</dbReference>
<dbReference type="SUPFAM" id="SSF55031">
    <property type="entry name" value="Bacterial exopeptidase dimerisation domain"/>
    <property type="match status" value="1"/>
</dbReference>
<dbReference type="GO" id="GO:0009014">
    <property type="term" value="F:succinyl-diaminopimelate desuccinylase activity"/>
    <property type="evidence" value="ECO:0007669"/>
    <property type="project" value="UniProtKB-UniRule"/>
</dbReference>
<reference evidence="6" key="2">
    <citation type="submission" date="2020-09" db="EMBL/GenBank/DDBJ databases">
        <authorList>
            <person name="Sun Q."/>
            <person name="Zhou Y."/>
        </authorList>
    </citation>
    <scope>NUCLEOTIDE SEQUENCE</scope>
    <source>
        <strain evidence="6">CGMCC 1.12785</strain>
    </source>
</reference>
<feature type="domain" description="Peptidase M20 dimerisation" evidence="5">
    <location>
        <begin position="195"/>
        <end position="290"/>
    </location>
</feature>
<protein>
    <recommendedName>
        <fullName evidence="3">Succinyl-diaminopimelate desuccinylase</fullName>
        <ecNumber evidence="3">3.5.1.18</ecNumber>
    </recommendedName>
</protein>
<dbReference type="Pfam" id="PF01546">
    <property type="entry name" value="Peptidase_M20"/>
    <property type="match status" value="1"/>
</dbReference>
<accession>A0A8J2TWA1</accession>
<keyword evidence="1" id="KW-0479">Metal-binding</keyword>